<feature type="compositionally biased region" description="Polar residues" evidence="2">
    <location>
        <begin position="735"/>
        <end position="745"/>
    </location>
</feature>
<feature type="coiled-coil region" evidence="1">
    <location>
        <begin position="384"/>
        <end position="411"/>
    </location>
</feature>
<feature type="compositionally biased region" description="Acidic residues" evidence="2">
    <location>
        <begin position="591"/>
        <end position="604"/>
    </location>
</feature>
<evidence type="ECO:0000313" key="4">
    <source>
        <dbReference type="Proteomes" id="UP000275078"/>
    </source>
</evidence>
<feature type="compositionally biased region" description="Low complexity" evidence="2">
    <location>
        <begin position="490"/>
        <end position="543"/>
    </location>
</feature>
<keyword evidence="1" id="KW-0175">Coiled coil</keyword>
<feature type="region of interest" description="Disordered" evidence="2">
    <location>
        <begin position="429"/>
        <end position="614"/>
    </location>
</feature>
<evidence type="ECO:0000256" key="2">
    <source>
        <dbReference type="SAM" id="MobiDB-lite"/>
    </source>
</evidence>
<dbReference type="AlphaFoldDB" id="A0A3N4HSD2"/>
<feature type="compositionally biased region" description="Basic and acidic residues" evidence="2">
    <location>
        <begin position="792"/>
        <end position="804"/>
    </location>
</feature>
<keyword evidence="4" id="KW-1185">Reference proteome</keyword>
<evidence type="ECO:0000256" key="1">
    <source>
        <dbReference type="SAM" id="Coils"/>
    </source>
</evidence>
<feature type="compositionally biased region" description="Basic and acidic residues" evidence="2">
    <location>
        <begin position="768"/>
        <end position="779"/>
    </location>
</feature>
<feature type="region of interest" description="Disordered" evidence="2">
    <location>
        <begin position="717"/>
        <end position="810"/>
    </location>
</feature>
<sequence length="917" mass="103852">MSLQRQYEEGEVDQMEEFCDNFTDYYEFHIYKRDYRRLHMCLPVMHTARHVAEQTRRLGPLTHATEWPIERIIRFVRKLIHSMGHPNENLENRIYYSQMLNTLLYVLPIPPGTSRTFDQLIEKGKFDDEAGNFDPIRFFHYAMAADLEEMVDRLEEGIPDNHILNGPLFDIDEPWYPPGLEEQLRALEEDILEVDDFGDADVTHVEKKAELKYKLPDVLITDREKNTILRTLLDMGKVTQDFINTNLGNNAIQKKTFIDSLNPMKWKTLVLARRDAISEPLAFSTDFVRCQEGTDERTKYDISNMLYFHEDGAGRRRVRYGSVVSFITLDDPSAVNETLSLAFVRRIPHETVADGLFVRESVKGSRALELIRVSAIECCVCDNIMDLKSLADMVEGAIEETQAEFDKAKRKAQARLEGVLGCIRKAQEQEGGGISDANSKSVSDGNEKASKQMPKDAESDPAGKDNTTSARSKPPAYTYGKNGNKRPLDTSSPISPHTSTTPKTKTTGTTSRPEPTVIGKASRSTASSISTISSKATKPAPRVIEPPPPRNQRKKRKGAGKQAAKTGASDKLSSDGWKGLSSQTEDAQQQCEEEEDGSDEDEDDSKGGKSSAGREMAILMGVETEEEARQLKSKLRIHIQKKHETVLKKAWTSYLSLKRERLLKSIHKHFVVPEKLDWSLDTLERILMTMTQDKVKNDEKARRKELLTKYNIQLVGRHPRGTSTKMLQDAARQARLNSCKASPSRKNGKQEGAEDEEEEVEPQETEVESARAKDGKAGSEVEDIPSSPPRRRLPEKSAETPKFPEEDENIYDEDGEVCMVVWLGKLDPVEMLVPVYTFDEQAIYDDWLRTVFPTWDPNQHIIKCLPLDPDLIQEGAEAWNAAFVDEWERIIEKGAAYQGVRVFLEPVVSFPCMSYPI</sequence>
<protein>
    <submittedName>
        <fullName evidence="3">Uncharacterized protein</fullName>
    </submittedName>
</protein>
<organism evidence="3 4">
    <name type="scientific">Ascobolus immersus RN42</name>
    <dbReference type="NCBI Taxonomy" id="1160509"/>
    <lineage>
        <taxon>Eukaryota</taxon>
        <taxon>Fungi</taxon>
        <taxon>Dikarya</taxon>
        <taxon>Ascomycota</taxon>
        <taxon>Pezizomycotina</taxon>
        <taxon>Pezizomycetes</taxon>
        <taxon>Pezizales</taxon>
        <taxon>Ascobolaceae</taxon>
        <taxon>Ascobolus</taxon>
    </lineage>
</organism>
<reference evidence="3 4" key="1">
    <citation type="journal article" date="2018" name="Nat. Ecol. Evol.">
        <title>Pezizomycetes genomes reveal the molecular basis of ectomycorrhizal truffle lifestyle.</title>
        <authorList>
            <person name="Murat C."/>
            <person name="Payen T."/>
            <person name="Noel B."/>
            <person name="Kuo A."/>
            <person name="Morin E."/>
            <person name="Chen J."/>
            <person name="Kohler A."/>
            <person name="Krizsan K."/>
            <person name="Balestrini R."/>
            <person name="Da Silva C."/>
            <person name="Montanini B."/>
            <person name="Hainaut M."/>
            <person name="Levati E."/>
            <person name="Barry K.W."/>
            <person name="Belfiori B."/>
            <person name="Cichocki N."/>
            <person name="Clum A."/>
            <person name="Dockter R.B."/>
            <person name="Fauchery L."/>
            <person name="Guy J."/>
            <person name="Iotti M."/>
            <person name="Le Tacon F."/>
            <person name="Lindquist E.A."/>
            <person name="Lipzen A."/>
            <person name="Malagnac F."/>
            <person name="Mello A."/>
            <person name="Molinier V."/>
            <person name="Miyauchi S."/>
            <person name="Poulain J."/>
            <person name="Riccioni C."/>
            <person name="Rubini A."/>
            <person name="Sitrit Y."/>
            <person name="Splivallo R."/>
            <person name="Traeger S."/>
            <person name="Wang M."/>
            <person name="Zifcakova L."/>
            <person name="Wipf D."/>
            <person name="Zambonelli A."/>
            <person name="Paolocci F."/>
            <person name="Nowrousian M."/>
            <person name="Ottonello S."/>
            <person name="Baldrian P."/>
            <person name="Spatafora J.W."/>
            <person name="Henrissat B."/>
            <person name="Nagy L.G."/>
            <person name="Aury J.M."/>
            <person name="Wincker P."/>
            <person name="Grigoriev I.V."/>
            <person name="Bonfante P."/>
            <person name="Martin F.M."/>
        </authorList>
    </citation>
    <scope>NUCLEOTIDE SEQUENCE [LARGE SCALE GENOMIC DNA]</scope>
    <source>
        <strain evidence="3 4">RN42</strain>
    </source>
</reference>
<dbReference type="Proteomes" id="UP000275078">
    <property type="component" value="Unassembled WGS sequence"/>
</dbReference>
<dbReference type="EMBL" id="ML119855">
    <property type="protein sequence ID" value="RPA72574.1"/>
    <property type="molecule type" value="Genomic_DNA"/>
</dbReference>
<feature type="compositionally biased region" description="Acidic residues" evidence="2">
    <location>
        <begin position="753"/>
        <end position="767"/>
    </location>
</feature>
<evidence type="ECO:0000313" key="3">
    <source>
        <dbReference type="EMBL" id="RPA72574.1"/>
    </source>
</evidence>
<accession>A0A3N4HSD2</accession>
<proteinExistence type="predicted"/>
<gene>
    <name evidence="3" type="ORF">BJ508DRAFT_314590</name>
</gene>
<feature type="compositionally biased region" description="Basic and acidic residues" evidence="2">
    <location>
        <begin position="445"/>
        <end position="463"/>
    </location>
</feature>
<name>A0A3N4HSD2_ASCIM</name>